<dbReference type="InterPro" id="IPR013249">
    <property type="entry name" value="RNA_pol_sigma70_r4_t2"/>
</dbReference>
<dbReference type="RefSeq" id="WP_185843134.1">
    <property type="nucleotide sequence ID" value="NZ_BAABLH010000006.1"/>
</dbReference>
<evidence type="ECO:0000313" key="10">
    <source>
        <dbReference type="Proteomes" id="UP000320235"/>
    </source>
</evidence>
<comment type="caution">
    <text evidence="9">The sequence shown here is derived from an EMBL/GenBank/DDBJ whole genome shotgun (WGS) entry which is preliminary data.</text>
</comment>
<feature type="compositionally biased region" description="Pro residues" evidence="6">
    <location>
        <begin position="407"/>
        <end position="434"/>
    </location>
</feature>
<dbReference type="Pfam" id="PF08281">
    <property type="entry name" value="Sigma70_r4_2"/>
    <property type="match status" value="1"/>
</dbReference>
<dbReference type="InterPro" id="IPR013325">
    <property type="entry name" value="RNA_pol_sigma_r2"/>
</dbReference>
<dbReference type="AlphaFoldDB" id="A0A543EQN5"/>
<feature type="region of interest" description="Disordered" evidence="6">
    <location>
        <begin position="273"/>
        <end position="303"/>
    </location>
</feature>
<keyword evidence="4" id="KW-0238">DNA-binding</keyword>
<feature type="compositionally biased region" description="Low complexity" evidence="6">
    <location>
        <begin position="371"/>
        <end position="386"/>
    </location>
</feature>
<sequence>MTTPTRAVADGPLRERSDDELVVATRDGDDAAYAVLWERHVASGRSAARAVSPNVDPDDIVSEAFTSILSAIRKGGGPQEGFRPYLFATIRNVAASWGRRTQETPLDDLDERAADSAAEFAELVADRSVLAQAFRELPARWRELLWYVEVEGMKPREIAPLLGMSANAVSALAYRAREGFKQAWLQAHISDPARPAECRWVCELLVASEKKPVKRGDRRRLDAHLQECQACRIVAADLEHVSQKLRVVLLPLVLGGAGALAYTSDAAPAAASVVAGSPTGGGGASGSGGQAPGGASGGGAGAGGAGTAAVPVAAAIGIGVGVLAVAAAAAVAIALAPSWSAPAEQPAAAGSPTTEQETADAVETAPDDAVAEPADAPPADAVDTPAIEPPATPRTVAPELPVEAAPAPAPAPITPAPTPAPTPTPTPTPTPDPEPVVTETARLDASADLSSPVPAPITGTGVAGASVVLCDESGAVLARTTADADGRFSAVIPGDLLHQGMTVRAVQTAPGLEESAPSAPVGPFTLPVPTVTSSDGTLDARLEDLDFDFRADDLTLLLSGQRGQTVAVAVDGVWTGNLHTLTGGPLRRVVYDVSAGDHVIGIRYVDPVTGREGRIAYVTLHVSAR</sequence>
<dbReference type="PANTHER" id="PTHR43133">
    <property type="entry name" value="RNA POLYMERASE ECF-TYPE SIGMA FACTO"/>
    <property type="match status" value="1"/>
</dbReference>
<dbReference type="SUPFAM" id="SSF88659">
    <property type="entry name" value="Sigma3 and sigma4 domains of RNA polymerase sigma factors"/>
    <property type="match status" value="1"/>
</dbReference>
<gene>
    <name evidence="9" type="ORF">FB391_3233</name>
</gene>
<dbReference type="Gene3D" id="1.10.10.10">
    <property type="entry name" value="Winged helix-like DNA-binding domain superfamily/Winged helix DNA-binding domain"/>
    <property type="match status" value="1"/>
</dbReference>
<evidence type="ECO:0000256" key="5">
    <source>
        <dbReference type="ARBA" id="ARBA00023163"/>
    </source>
</evidence>
<comment type="similarity">
    <text evidence="1">Belongs to the sigma-70 factor family. ECF subfamily.</text>
</comment>
<protein>
    <submittedName>
        <fullName evidence="9">RNA polymerase sigma factor (Sigma-70 family)</fullName>
    </submittedName>
</protein>
<dbReference type="SUPFAM" id="SSF88946">
    <property type="entry name" value="Sigma2 domain of RNA polymerase sigma factors"/>
    <property type="match status" value="1"/>
</dbReference>
<dbReference type="InterPro" id="IPR041498">
    <property type="entry name" value="Big_6"/>
</dbReference>
<dbReference type="Gene3D" id="1.10.1740.10">
    <property type="match status" value="1"/>
</dbReference>
<keyword evidence="10" id="KW-1185">Reference proteome</keyword>
<feature type="compositionally biased region" description="Low complexity" evidence="6">
    <location>
        <begin position="395"/>
        <end position="406"/>
    </location>
</feature>
<accession>A0A543EQN5</accession>
<feature type="domain" description="Bacterial Ig" evidence="8">
    <location>
        <begin position="457"/>
        <end position="509"/>
    </location>
</feature>
<evidence type="ECO:0000256" key="1">
    <source>
        <dbReference type="ARBA" id="ARBA00010641"/>
    </source>
</evidence>
<feature type="domain" description="RNA polymerase sigma factor 70 region 4 type 2" evidence="7">
    <location>
        <begin position="130"/>
        <end position="178"/>
    </location>
</feature>
<dbReference type="GO" id="GO:0003677">
    <property type="term" value="F:DNA binding"/>
    <property type="evidence" value="ECO:0007669"/>
    <property type="project" value="UniProtKB-KW"/>
</dbReference>
<dbReference type="InterPro" id="IPR039425">
    <property type="entry name" value="RNA_pol_sigma-70-like"/>
</dbReference>
<feature type="compositionally biased region" description="Gly residues" evidence="6">
    <location>
        <begin position="278"/>
        <end position="303"/>
    </location>
</feature>
<dbReference type="NCBIfam" id="TIGR02937">
    <property type="entry name" value="sigma70-ECF"/>
    <property type="match status" value="1"/>
</dbReference>
<keyword evidence="2" id="KW-0805">Transcription regulation</keyword>
<dbReference type="Pfam" id="PF17936">
    <property type="entry name" value="Big_6"/>
    <property type="match status" value="1"/>
</dbReference>
<dbReference type="GO" id="GO:0016987">
    <property type="term" value="F:sigma factor activity"/>
    <property type="evidence" value="ECO:0007669"/>
    <property type="project" value="UniProtKB-KW"/>
</dbReference>
<dbReference type="Proteomes" id="UP000320235">
    <property type="component" value="Unassembled WGS sequence"/>
</dbReference>
<keyword evidence="3" id="KW-0731">Sigma factor</keyword>
<feature type="region of interest" description="Disordered" evidence="6">
    <location>
        <begin position="340"/>
        <end position="436"/>
    </location>
</feature>
<dbReference type="GO" id="GO:0006352">
    <property type="term" value="P:DNA-templated transcription initiation"/>
    <property type="evidence" value="ECO:0007669"/>
    <property type="project" value="InterPro"/>
</dbReference>
<evidence type="ECO:0000256" key="6">
    <source>
        <dbReference type="SAM" id="MobiDB-lite"/>
    </source>
</evidence>
<evidence type="ECO:0000256" key="3">
    <source>
        <dbReference type="ARBA" id="ARBA00023082"/>
    </source>
</evidence>
<dbReference type="InterPro" id="IPR036388">
    <property type="entry name" value="WH-like_DNA-bd_sf"/>
</dbReference>
<name>A0A543EQN5_9MICO</name>
<evidence type="ECO:0000259" key="8">
    <source>
        <dbReference type="Pfam" id="PF17936"/>
    </source>
</evidence>
<keyword evidence="5" id="KW-0804">Transcription</keyword>
<reference evidence="9 10" key="1">
    <citation type="submission" date="2019-06" db="EMBL/GenBank/DDBJ databases">
        <title>Sequencing the genomes of 1000 actinobacteria strains.</title>
        <authorList>
            <person name="Klenk H.-P."/>
        </authorList>
    </citation>
    <scope>NUCLEOTIDE SEQUENCE [LARGE SCALE GENOMIC DNA]</scope>
    <source>
        <strain evidence="9 10">DSM 105492</strain>
    </source>
</reference>
<evidence type="ECO:0000256" key="4">
    <source>
        <dbReference type="ARBA" id="ARBA00023125"/>
    </source>
</evidence>
<dbReference type="EMBL" id="VFPE01000005">
    <property type="protein sequence ID" value="TQM23842.1"/>
    <property type="molecule type" value="Genomic_DNA"/>
</dbReference>
<dbReference type="InterPro" id="IPR014284">
    <property type="entry name" value="RNA_pol_sigma-70_dom"/>
</dbReference>
<evidence type="ECO:0000256" key="2">
    <source>
        <dbReference type="ARBA" id="ARBA00023015"/>
    </source>
</evidence>
<evidence type="ECO:0000259" key="7">
    <source>
        <dbReference type="Pfam" id="PF08281"/>
    </source>
</evidence>
<evidence type="ECO:0000313" key="9">
    <source>
        <dbReference type="EMBL" id="TQM23842.1"/>
    </source>
</evidence>
<dbReference type="PANTHER" id="PTHR43133:SF8">
    <property type="entry name" value="RNA POLYMERASE SIGMA FACTOR HI_1459-RELATED"/>
    <property type="match status" value="1"/>
</dbReference>
<proteinExistence type="inferred from homology"/>
<dbReference type="InterPro" id="IPR013324">
    <property type="entry name" value="RNA_pol_sigma_r3/r4-like"/>
</dbReference>
<feature type="compositionally biased region" description="Acidic residues" evidence="6">
    <location>
        <begin position="357"/>
        <end position="370"/>
    </location>
</feature>
<organism evidence="9 10">
    <name type="scientific">Microbacterium kyungheense</name>
    <dbReference type="NCBI Taxonomy" id="1263636"/>
    <lineage>
        <taxon>Bacteria</taxon>
        <taxon>Bacillati</taxon>
        <taxon>Actinomycetota</taxon>
        <taxon>Actinomycetes</taxon>
        <taxon>Micrococcales</taxon>
        <taxon>Microbacteriaceae</taxon>
        <taxon>Microbacterium</taxon>
    </lineage>
</organism>